<organism evidence="1 2">
    <name type="scientific">Mycetomoellerius zeteki</name>
    <dbReference type="NCBI Taxonomy" id="64791"/>
    <lineage>
        <taxon>Eukaryota</taxon>
        <taxon>Metazoa</taxon>
        <taxon>Ecdysozoa</taxon>
        <taxon>Arthropoda</taxon>
        <taxon>Hexapoda</taxon>
        <taxon>Insecta</taxon>
        <taxon>Pterygota</taxon>
        <taxon>Neoptera</taxon>
        <taxon>Endopterygota</taxon>
        <taxon>Hymenoptera</taxon>
        <taxon>Apocrita</taxon>
        <taxon>Aculeata</taxon>
        <taxon>Formicoidea</taxon>
        <taxon>Formicidae</taxon>
        <taxon>Myrmicinae</taxon>
        <taxon>Mycetomoellerius</taxon>
    </lineage>
</organism>
<reference evidence="1 2" key="1">
    <citation type="submission" date="2015-09" db="EMBL/GenBank/DDBJ databases">
        <title>Trachymyrmex zeteki WGS genome.</title>
        <authorList>
            <person name="Nygaard S."/>
            <person name="Hu H."/>
            <person name="Boomsma J."/>
            <person name="Zhang G."/>
        </authorList>
    </citation>
    <scope>NUCLEOTIDE SEQUENCE [LARGE SCALE GENOMIC DNA]</scope>
    <source>
        <strain evidence="1">Tzet28-1</strain>
        <tissue evidence="1">Whole body</tissue>
    </source>
</reference>
<protein>
    <submittedName>
        <fullName evidence="1">Uncharacterized protein</fullName>
    </submittedName>
</protein>
<proteinExistence type="predicted"/>
<keyword evidence="2" id="KW-1185">Reference proteome</keyword>
<dbReference type="OrthoDB" id="7539293at2759"/>
<dbReference type="EMBL" id="KQ982182">
    <property type="protein sequence ID" value="KYQ59202.1"/>
    <property type="molecule type" value="Genomic_DNA"/>
</dbReference>
<evidence type="ECO:0000313" key="2">
    <source>
        <dbReference type="Proteomes" id="UP000075809"/>
    </source>
</evidence>
<dbReference type="KEGG" id="mzt:108731264"/>
<sequence>MQNKSNIYTINNAAPPSYAEATGASALETHNPQFDQRYLHMVVCSPSASFPHSPNCYLDKTPVQSAYPQYDSPEWQSQPTSTSCNKTLITRTKHEKRCTKFIGVLIVSICVVAFVGVVYVGAYRYILSKSESVYYH</sequence>
<evidence type="ECO:0000313" key="1">
    <source>
        <dbReference type="EMBL" id="KYQ59202.1"/>
    </source>
</evidence>
<name>A0A151XFM9_9HYME</name>
<accession>A0A151XFM9</accession>
<dbReference type="Proteomes" id="UP000075809">
    <property type="component" value="Unassembled WGS sequence"/>
</dbReference>
<gene>
    <name evidence="1" type="ORF">ALC60_01788</name>
</gene>
<dbReference type="AlphaFoldDB" id="A0A151XFM9"/>